<keyword evidence="5" id="KW-1185">Reference proteome</keyword>
<evidence type="ECO:0000256" key="2">
    <source>
        <dbReference type="ARBA" id="ARBA00022833"/>
    </source>
</evidence>
<evidence type="ECO:0000313" key="5">
    <source>
        <dbReference type="Proteomes" id="UP001652625"/>
    </source>
</evidence>
<gene>
    <name evidence="6" type="primary">LOC136083606</name>
</gene>
<dbReference type="PROSITE" id="PS50089">
    <property type="entry name" value="ZF_RING_2"/>
    <property type="match status" value="1"/>
</dbReference>
<name>A0ABM4CBT6_HYDVU</name>
<protein>
    <submittedName>
        <fullName evidence="6">Uncharacterized protein LOC136083606</fullName>
    </submittedName>
</protein>
<dbReference type="Proteomes" id="UP001652625">
    <property type="component" value="Chromosome 08"/>
</dbReference>
<proteinExistence type="predicted"/>
<accession>A0ABM4CBT6</accession>
<evidence type="ECO:0000256" key="1">
    <source>
        <dbReference type="ARBA" id="ARBA00022771"/>
    </source>
</evidence>
<evidence type="ECO:0000256" key="3">
    <source>
        <dbReference type="PROSITE-ProRule" id="PRU00175"/>
    </source>
</evidence>
<evidence type="ECO:0000259" key="4">
    <source>
        <dbReference type="PROSITE" id="PS50089"/>
    </source>
</evidence>
<dbReference type="InterPro" id="IPR001841">
    <property type="entry name" value="Znf_RING"/>
</dbReference>
<dbReference type="SUPFAM" id="SSF57850">
    <property type="entry name" value="RING/U-box"/>
    <property type="match status" value="1"/>
</dbReference>
<keyword evidence="1 3" id="KW-0863">Zinc-finger</keyword>
<feature type="domain" description="RING-type" evidence="4">
    <location>
        <begin position="93"/>
        <end position="133"/>
    </location>
</feature>
<evidence type="ECO:0000313" key="6">
    <source>
        <dbReference type="RefSeq" id="XP_065659136.1"/>
    </source>
</evidence>
<sequence>MKGNVVFTDNSLGRYEEANRNLRQQCLDTLKSFIASCTDLVPPTQIRWFDIILRLLEKWFSSYRNTAANDRMKKIMKNLAKDCEKEQLKTNKCLLCSKDVLHNDIAQTICNHIFHYNCISLAIRKPGGPCPVCCYPVFKVYSTFG</sequence>
<dbReference type="Gene3D" id="3.30.40.10">
    <property type="entry name" value="Zinc/RING finger domain, C3HC4 (zinc finger)"/>
    <property type="match status" value="1"/>
</dbReference>
<dbReference type="RefSeq" id="XP_065659136.1">
    <property type="nucleotide sequence ID" value="XM_065803064.1"/>
</dbReference>
<dbReference type="InterPro" id="IPR013083">
    <property type="entry name" value="Znf_RING/FYVE/PHD"/>
</dbReference>
<dbReference type="GeneID" id="136083606"/>
<keyword evidence="1 3" id="KW-0479">Metal-binding</keyword>
<reference evidence="6" key="1">
    <citation type="submission" date="2025-08" db="UniProtKB">
        <authorList>
            <consortium name="RefSeq"/>
        </authorList>
    </citation>
    <scope>IDENTIFICATION</scope>
</reference>
<keyword evidence="2" id="KW-0862">Zinc</keyword>
<organism evidence="5 6">
    <name type="scientific">Hydra vulgaris</name>
    <name type="common">Hydra</name>
    <name type="synonym">Hydra attenuata</name>
    <dbReference type="NCBI Taxonomy" id="6087"/>
    <lineage>
        <taxon>Eukaryota</taxon>
        <taxon>Metazoa</taxon>
        <taxon>Cnidaria</taxon>
        <taxon>Hydrozoa</taxon>
        <taxon>Hydroidolina</taxon>
        <taxon>Anthoathecata</taxon>
        <taxon>Aplanulata</taxon>
        <taxon>Hydridae</taxon>
        <taxon>Hydra</taxon>
    </lineage>
</organism>